<accession>A0A1H3S4V4</accession>
<reference evidence="2 3" key="1">
    <citation type="submission" date="2016-10" db="EMBL/GenBank/DDBJ databases">
        <authorList>
            <person name="de Groot N.N."/>
        </authorList>
    </citation>
    <scope>NUCLEOTIDE SEQUENCE [LARGE SCALE GENOMIC DNA]</scope>
    <source>
        <strain evidence="2 3">CGMCC 4.3491</strain>
    </source>
</reference>
<evidence type="ECO:0000259" key="1">
    <source>
        <dbReference type="Pfam" id="PF15567"/>
    </source>
</evidence>
<dbReference type="EMBL" id="FNPZ01000003">
    <property type="protein sequence ID" value="SDZ32827.1"/>
    <property type="molecule type" value="Genomic_DNA"/>
</dbReference>
<proteinExistence type="predicted"/>
<keyword evidence="3" id="KW-1185">Reference proteome</keyword>
<protein>
    <submittedName>
        <fullName evidence="2">Immunity protein 35</fullName>
    </submittedName>
</protein>
<dbReference type="STRING" id="381665.SAMN05216554_3300"/>
<name>A0A1H3S4V4_9MICO</name>
<gene>
    <name evidence="2" type="ORF">SAMN05216554_3300</name>
</gene>
<dbReference type="OrthoDB" id="3790090at2"/>
<organism evidence="2 3">
    <name type="scientific">Herbiconiux ginsengi</name>
    <dbReference type="NCBI Taxonomy" id="381665"/>
    <lineage>
        <taxon>Bacteria</taxon>
        <taxon>Bacillati</taxon>
        <taxon>Actinomycetota</taxon>
        <taxon>Actinomycetes</taxon>
        <taxon>Micrococcales</taxon>
        <taxon>Microbacteriaceae</taxon>
        <taxon>Herbiconiux</taxon>
    </lineage>
</organism>
<dbReference type="Pfam" id="PF15567">
    <property type="entry name" value="Imm35"/>
    <property type="match status" value="1"/>
</dbReference>
<dbReference type="InterPro" id="IPR029082">
    <property type="entry name" value="Imm35"/>
</dbReference>
<dbReference type="Proteomes" id="UP000198891">
    <property type="component" value="Unassembled WGS sequence"/>
</dbReference>
<evidence type="ECO:0000313" key="3">
    <source>
        <dbReference type="Proteomes" id="UP000198891"/>
    </source>
</evidence>
<evidence type="ECO:0000313" key="2">
    <source>
        <dbReference type="EMBL" id="SDZ32827.1"/>
    </source>
</evidence>
<feature type="domain" description="Immunity protein 35" evidence="1">
    <location>
        <begin position="25"/>
        <end position="74"/>
    </location>
</feature>
<dbReference type="RefSeq" id="WP_092555720.1">
    <property type="nucleotide sequence ID" value="NZ_FNPZ01000003.1"/>
</dbReference>
<dbReference type="AlphaFoldDB" id="A0A1H3S4V4"/>
<sequence length="95" mass="10908">MVERSEALAIADEVVSGWAVREDNGKVVIWRLDDHDRAWIAHFATERWLETRSVSDQLVGRCPLVIEKVTGRVHQYGSGPDEYARFLEWLDPETA</sequence>